<dbReference type="PANTHER" id="PTHR10668">
    <property type="entry name" value="PHYTOENE DEHYDROGENASE"/>
    <property type="match status" value="1"/>
</dbReference>
<organism evidence="1 2">
    <name type="scientific">Plantibacter cousiniae</name>
    <name type="common">nom. nud.</name>
    <dbReference type="NCBI Taxonomy" id="199709"/>
    <lineage>
        <taxon>Bacteria</taxon>
        <taxon>Bacillati</taxon>
        <taxon>Actinomycetota</taxon>
        <taxon>Actinomycetes</taxon>
        <taxon>Micrococcales</taxon>
        <taxon>Microbacteriaceae</taxon>
        <taxon>Plantibacter</taxon>
    </lineage>
</organism>
<dbReference type="Gene3D" id="3.50.50.60">
    <property type="entry name" value="FAD/NAD(P)-binding domain"/>
    <property type="match status" value="2"/>
</dbReference>
<comment type="caution">
    <text evidence="1">The sequence shown here is derived from an EMBL/GenBank/DDBJ whole genome shotgun (WGS) entry which is preliminary data.</text>
</comment>
<protein>
    <submittedName>
        <fullName evidence="1">Phytoene dehydrogenase-related protein</fullName>
    </submittedName>
</protein>
<dbReference type="PANTHER" id="PTHR10668:SF105">
    <property type="entry name" value="DEHYDROGENASE-RELATED"/>
    <property type="match status" value="1"/>
</dbReference>
<dbReference type="Proteomes" id="UP000190827">
    <property type="component" value="Unassembled WGS sequence"/>
</dbReference>
<accession>A0ABY1LPW3</accession>
<dbReference type="SUPFAM" id="SSF51905">
    <property type="entry name" value="FAD/NAD(P)-binding domain"/>
    <property type="match status" value="1"/>
</dbReference>
<reference evidence="1 2" key="1">
    <citation type="submission" date="2017-02" db="EMBL/GenBank/DDBJ databases">
        <authorList>
            <person name="Varghese N."/>
            <person name="Submissions S."/>
        </authorList>
    </citation>
    <scope>NUCLEOTIDE SEQUENCE [LARGE SCALE GENOMIC DNA]</scope>
    <source>
        <strain evidence="1 2">VKM Ac-1787</strain>
    </source>
</reference>
<dbReference type="RefSeq" id="WP_079706847.1">
    <property type="nucleotide sequence ID" value="NZ_FUZO01000002.1"/>
</dbReference>
<dbReference type="InterPro" id="IPR036188">
    <property type="entry name" value="FAD/NAD-bd_sf"/>
</dbReference>
<sequence>MVDAVVVGSGPNGLAAAVTLARAGLEVEVHEAADTIGGGLRTQELTEPGFRHDVCSAIHPMVLTSPFFRAWKATERVDYLIPEASYGHPLDRGRAGIAYRDLDRTVGTLGVDGIAWRELLQPVVDRMEAVTQFTLNPLLPIPKRLFDVVPFGLRVLEQGSPAWLRRFEGTVAPGMLTGVMAHTITKLPGLPAAGAGLVLAANAHADGWPLPMGGAQSLADAMVADLEAHGGRVVTGHRVTAASDLPLSAAVLFDTSPRDMVAAVGSRLPTDYVRALDRFRYGNAVFKLDLAVSVPIPWTNRALLDAPTVHLGGTAEEIAASENAVAAGRHPDRPYVLLSQPSLFDASRAPVGKHTVWAYCHVPKGSRVDMSVAIVDQIERFAPGFRDTIIAQAGRDTVVVERENPNDIGGDISGGEPSLRQLLRRPVVRREPWRTPAAGVYLCSSSAAPGMGVHGMAGFLAAESALRNTFRLPVPSLAP</sequence>
<keyword evidence="2" id="KW-1185">Reference proteome</keyword>
<proteinExistence type="predicted"/>
<dbReference type="Pfam" id="PF13450">
    <property type="entry name" value="NAD_binding_8"/>
    <property type="match status" value="1"/>
</dbReference>
<dbReference type="EMBL" id="FUZO01000002">
    <property type="protein sequence ID" value="SKC70492.1"/>
    <property type="molecule type" value="Genomic_DNA"/>
</dbReference>
<name>A0ABY1LPW3_9MICO</name>
<evidence type="ECO:0000313" key="2">
    <source>
        <dbReference type="Proteomes" id="UP000190827"/>
    </source>
</evidence>
<gene>
    <name evidence="1" type="ORF">SAMN06295973_3168</name>
</gene>
<evidence type="ECO:0000313" key="1">
    <source>
        <dbReference type="EMBL" id="SKC70492.1"/>
    </source>
</evidence>